<accession>A0AA47P179</accession>
<dbReference type="Pfam" id="PF13837">
    <property type="entry name" value="Myb_DNA-bind_4"/>
    <property type="match status" value="1"/>
</dbReference>
<feature type="compositionally biased region" description="Low complexity" evidence="1">
    <location>
        <begin position="139"/>
        <end position="149"/>
    </location>
</feature>
<keyword evidence="4" id="KW-1185">Reference proteome</keyword>
<dbReference type="EMBL" id="JAOPHQ010002562">
    <property type="protein sequence ID" value="KAK0146676.1"/>
    <property type="molecule type" value="Genomic_DNA"/>
</dbReference>
<evidence type="ECO:0000259" key="2">
    <source>
        <dbReference type="Pfam" id="PF13837"/>
    </source>
</evidence>
<dbReference type="AlphaFoldDB" id="A0AA47P179"/>
<dbReference type="Proteomes" id="UP001174136">
    <property type="component" value="Unassembled WGS sequence"/>
</dbReference>
<organism evidence="3 4">
    <name type="scientific">Merluccius polli</name>
    <name type="common">Benguela hake</name>
    <name type="synonym">Merluccius cadenati</name>
    <dbReference type="NCBI Taxonomy" id="89951"/>
    <lineage>
        <taxon>Eukaryota</taxon>
        <taxon>Metazoa</taxon>
        <taxon>Chordata</taxon>
        <taxon>Craniata</taxon>
        <taxon>Vertebrata</taxon>
        <taxon>Euteleostomi</taxon>
        <taxon>Actinopterygii</taxon>
        <taxon>Neopterygii</taxon>
        <taxon>Teleostei</taxon>
        <taxon>Neoteleostei</taxon>
        <taxon>Acanthomorphata</taxon>
        <taxon>Zeiogadaria</taxon>
        <taxon>Gadariae</taxon>
        <taxon>Gadiformes</taxon>
        <taxon>Gadoidei</taxon>
        <taxon>Merlucciidae</taxon>
        <taxon>Merluccius</taxon>
    </lineage>
</organism>
<dbReference type="PANTHER" id="PTHR47595:SF1">
    <property type="entry name" value="MYB_SANT-LIKE DNA-BINDING DOMAIN-CONTAINING PROTEIN"/>
    <property type="match status" value="1"/>
</dbReference>
<feature type="domain" description="Myb/SANT-like DNA-binding" evidence="2">
    <location>
        <begin position="12"/>
        <end position="85"/>
    </location>
</feature>
<dbReference type="PANTHER" id="PTHR47595">
    <property type="entry name" value="HEAT SHOCK 70 KDA PROTEIN 14"/>
    <property type="match status" value="1"/>
</dbReference>
<gene>
    <name evidence="3" type="ORF">N1851_014014</name>
</gene>
<feature type="region of interest" description="Disordered" evidence="1">
    <location>
        <begin position="133"/>
        <end position="178"/>
    </location>
</feature>
<evidence type="ECO:0000313" key="4">
    <source>
        <dbReference type="Proteomes" id="UP001174136"/>
    </source>
</evidence>
<comment type="caution">
    <text evidence="3">The sequence shown here is derived from an EMBL/GenBank/DDBJ whole genome shotgun (WGS) entry which is preliminary data.</text>
</comment>
<sequence>MASQKKTTPGRVEEVQTFLSLVAEERIQRELDGTTQNEKTYQEIAQLMATHGYHRTLQQCRDKLKMKSDYRAIKDHNGRSGAKSPGLEMVRPNGRYLRAQAGKQWTGGWTGLGHDVAPDNDRRWGVRHTAMTPHPLPQPQHQQQLQRQQILHRQRATHNNVWSQERGKGASPSRTMQP</sequence>
<evidence type="ECO:0000256" key="1">
    <source>
        <dbReference type="SAM" id="MobiDB-lite"/>
    </source>
</evidence>
<name>A0AA47P179_MERPO</name>
<protein>
    <submittedName>
        <fullName evidence="3">Zinc finger and SCAN domain-containing protein 20</fullName>
    </submittedName>
</protein>
<reference evidence="3" key="1">
    <citation type="journal article" date="2023" name="Front. Mar. Sci.">
        <title>A new Merluccius polli reference genome to investigate the effects of global change in West African waters.</title>
        <authorList>
            <person name="Mateo J.L."/>
            <person name="Blanco-Fernandez C."/>
            <person name="Garcia-Vazquez E."/>
            <person name="Machado-Schiaffino G."/>
        </authorList>
    </citation>
    <scope>NUCLEOTIDE SEQUENCE</scope>
    <source>
        <strain evidence="3">C29</strain>
        <tissue evidence="3">Fin</tissue>
    </source>
</reference>
<proteinExistence type="predicted"/>
<evidence type="ECO:0000313" key="3">
    <source>
        <dbReference type="EMBL" id="KAK0146676.1"/>
    </source>
</evidence>
<dbReference type="InterPro" id="IPR044822">
    <property type="entry name" value="Myb_DNA-bind_4"/>
</dbReference>
<dbReference type="Gene3D" id="1.10.10.60">
    <property type="entry name" value="Homeodomain-like"/>
    <property type="match status" value="1"/>
</dbReference>